<keyword evidence="1" id="KW-1133">Transmembrane helix</keyword>
<evidence type="ECO:0000256" key="1">
    <source>
        <dbReference type="HAMAP-Rule" id="MF_02062"/>
    </source>
</evidence>
<organism evidence="3 4">
    <name type="scientific">Desulfitobacterium dichloroeliminans (strain LMG P-21439 / DCA1)</name>
    <dbReference type="NCBI Taxonomy" id="871963"/>
    <lineage>
        <taxon>Bacteria</taxon>
        <taxon>Bacillati</taxon>
        <taxon>Bacillota</taxon>
        <taxon>Clostridia</taxon>
        <taxon>Eubacteriales</taxon>
        <taxon>Desulfitobacteriaceae</taxon>
        <taxon>Desulfitobacterium</taxon>
    </lineage>
</organism>
<dbReference type="Pfam" id="PF03616">
    <property type="entry name" value="Glt_symporter"/>
    <property type="match status" value="1"/>
</dbReference>
<keyword evidence="1" id="KW-0813">Transport</keyword>
<feature type="transmembrane region" description="Helical" evidence="1">
    <location>
        <begin position="93"/>
        <end position="113"/>
    </location>
</feature>
<evidence type="ECO:0000313" key="3">
    <source>
        <dbReference type="EMBL" id="AGA67672.1"/>
    </source>
</evidence>
<dbReference type="STRING" id="871963.Desdi_0104"/>
<dbReference type="AlphaFoldDB" id="L0F3B9"/>
<dbReference type="GO" id="GO:0015501">
    <property type="term" value="F:glutamate:sodium symporter activity"/>
    <property type="evidence" value="ECO:0007669"/>
    <property type="project" value="UniProtKB-UniRule"/>
</dbReference>
<keyword evidence="1" id="KW-0769">Symport</keyword>
<feature type="transmembrane region" description="Helical" evidence="1">
    <location>
        <begin position="12"/>
        <end position="30"/>
    </location>
</feature>
<dbReference type="eggNOG" id="COG0786">
    <property type="taxonomic scope" value="Bacteria"/>
</dbReference>
<dbReference type="PANTHER" id="PTHR36178:SF1">
    <property type="entry name" value="SODIUM_GLUTAMATE SYMPORTER"/>
    <property type="match status" value="1"/>
</dbReference>
<dbReference type="InterPro" id="IPR004445">
    <property type="entry name" value="GltS"/>
</dbReference>
<reference evidence="4" key="1">
    <citation type="submission" date="2012-02" db="EMBL/GenBank/DDBJ databases">
        <title>Complete sequence of Desulfitobacterium dichloroeliminans LMG P-21439.</title>
        <authorList>
            <person name="Lucas S."/>
            <person name="Han J."/>
            <person name="Lapidus A."/>
            <person name="Cheng J.-F."/>
            <person name="Goodwin L."/>
            <person name="Pitluck S."/>
            <person name="Peters L."/>
            <person name="Ovchinnikova G."/>
            <person name="Teshima H."/>
            <person name="Detter J.C."/>
            <person name="Han C."/>
            <person name="Tapia R."/>
            <person name="Land M."/>
            <person name="Hauser L."/>
            <person name="Kyrpides N."/>
            <person name="Ivanova N."/>
            <person name="Pagani I."/>
            <person name="Kruse T."/>
            <person name="de Vos W.M."/>
            <person name="Boon N."/>
            <person name="Smidt H."/>
            <person name="Woyke T."/>
        </authorList>
    </citation>
    <scope>NUCLEOTIDE SEQUENCE [LARGE SCALE GENOMIC DNA]</scope>
    <source>
        <strain evidence="4">LMG P-21439 / DCA1</strain>
    </source>
</reference>
<dbReference type="OrthoDB" id="4921038at2"/>
<dbReference type="GO" id="GO:0005886">
    <property type="term" value="C:plasma membrane"/>
    <property type="evidence" value="ECO:0007669"/>
    <property type="project" value="UniProtKB-SubCell"/>
</dbReference>
<keyword evidence="1" id="KW-0029">Amino-acid transport</keyword>
<keyword evidence="1" id="KW-0812">Transmembrane</keyword>
<dbReference type="PANTHER" id="PTHR36178">
    <property type="entry name" value="SLR0625 PROTEIN"/>
    <property type="match status" value="1"/>
</dbReference>
<comment type="similarity">
    <text evidence="1">Belongs to the glutamate:Na(+) symporter (ESS) (TC 2.A.27) family.</text>
</comment>
<gene>
    <name evidence="3" type="ordered locus">Desdi_0104</name>
</gene>
<comment type="subcellular location">
    <subcellularLocation>
        <location evidence="1">Cell membrane</location>
        <topology evidence="1">Multi-pass membrane protein</topology>
    </subcellularLocation>
</comment>
<feature type="transmembrane region" description="Helical" evidence="1">
    <location>
        <begin position="160"/>
        <end position="184"/>
    </location>
</feature>
<dbReference type="HOGENOM" id="CLU_040907_0_0_9"/>
<dbReference type="GO" id="GO:0015813">
    <property type="term" value="P:L-glutamate transmembrane transport"/>
    <property type="evidence" value="ECO:0007669"/>
    <property type="project" value="UniProtKB-UniRule"/>
</dbReference>
<feature type="transmembrane region" description="Helical" evidence="1">
    <location>
        <begin position="252"/>
        <end position="270"/>
    </location>
</feature>
<comment type="function">
    <text evidence="1">Catalyzes the sodium-dependent transport of glutamate.</text>
</comment>
<keyword evidence="1" id="KW-0472">Membrane</keyword>
<protein>
    <recommendedName>
        <fullName evidence="1 2">Sodium/glutamate symporter</fullName>
    </recommendedName>
</protein>
<dbReference type="KEGG" id="ddl:Desdi_0104"/>
<dbReference type="EMBL" id="CP003344">
    <property type="protein sequence ID" value="AGA67672.1"/>
    <property type="molecule type" value="Genomic_DNA"/>
</dbReference>
<feature type="transmembrane region" description="Helical" evidence="1">
    <location>
        <begin position="70"/>
        <end position="87"/>
    </location>
</feature>
<keyword evidence="1" id="KW-0915">Sodium</keyword>
<feature type="transmembrane region" description="Helical" evidence="1">
    <location>
        <begin position="347"/>
        <end position="368"/>
    </location>
</feature>
<feature type="transmembrane region" description="Helical" evidence="1">
    <location>
        <begin position="228"/>
        <end position="246"/>
    </location>
</feature>
<name>L0F3B9_DESDL</name>
<sequence>MVIEVNMIQTVALGVIMFLIGEMIVCRIQWLQKYCIPAPVVGGLIFAIVHALGVQSGVFAFDFNQTLKDFFMIGFFSTIGFMASLRIVKQGGIAIIIMLFVSIVMLIIQNIWGVSMARSFDLSPLIGLSAGSISLMGGIGTAAALAPIMEANGAEGALTIAVASATFGLVMGGLVSGPIARYLIDKNDLHRKAIAGDSRRRNYQKCYANLVIEDDDPETIQTKDLSKGFFLIMIAMGVGSIISLLISKTGIVFPAYVGAILAAAFIRNFADSYRLTLPQREISAIGNVFLSIFLVMTIMSLEIWKIGGMAIPLLVILLGQVILLTLYTIVVVYNVTGRDYDSAVMSAGFYGYAMGATPNAMASMSAVVAKYRRPSPKAYFTIPIVGGFAIDLTMSIIVLGHMNLLIAGIL</sequence>
<feature type="transmembrane region" description="Helical" evidence="1">
    <location>
        <begin position="380"/>
        <end position="406"/>
    </location>
</feature>
<proteinExistence type="inferred from homology"/>
<keyword evidence="1" id="KW-1003">Cell membrane</keyword>
<feature type="transmembrane region" description="Helical" evidence="1">
    <location>
        <begin position="125"/>
        <end position="148"/>
    </location>
</feature>
<keyword evidence="1" id="KW-0406">Ion transport</keyword>
<evidence type="ECO:0000313" key="4">
    <source>
        <dbReference type="Proteomes" id="UP000010797"/>
    </source>
</evidence>
<evidence type="ECO:0000256" key="2">
    <source>
        <dbReference type="NCBIfam" id="TIGR00210"/>
    </source>
</evidence>
<feature type="transmembrane region" description="Helical" evidence="1">
    <location>
        <begin position="282"/>
        <end position="304"/>
    </location>
</feature>
<dbReference type="Proteomes" id="UP000010797">
    <property type="component" value="Chromosome"/>
</dbReference>
<dbReference type="HAMAP" id="MF_02062">
    <property type="entry name" value="GltS"/>
    <property type="match status" value="1"/>
</dbReference>
<dbReference type="NCBIfam" id="TIGR00210">
    <property type="entry name" value="gltS"/>
    <property type="match status" value="1"/>
</dbReference>
<feature type="transmembrane region" description="Helical" evidence="1">
    <location>
        <begin position="310"/>
        <end position="335"/>
    </location>
</feature>
<accession>L0F3B9</accession>
<keyword evidence="4" id="KW-1185">Reference proteome</keyword>
<feature type="transmembrane region" description="Helical" evidence="1">
    <location>
        <begin position="36"/>
        <end position="58"/>
    </location>
</feature>
<keyword evidence="1" id="KW-0739">Sodium transport</keyword>